<comment type="caution">
    <text evidence="1">The sequence shown here is derived from an EMBL/GenBank/DDBJ whole genome shotgun (WGS) entry which is preliminary data.</text>
</comment>
<proteinExistence type="predicted"/>
<evidence type="ECO:0000313" key="2">
    <source>
        <dbReference type="Proteomes" id="UP000635245"/>
    </source>
</evidence>
<dbReference type="GO" id="GO:0032259">
    <property type="term" value="P:methylation"/>
    <property type="evidence" value="ECO:0007669"/>
    <property type="project" value="UniProtKB-KW"/>
</dbReference>
<keyword evidence="2" id="KW-1185">Reference proteome</keyword>
<dbReference type="EMBL" id="JAENJH010000002">
    <property type="protein sequence ID" value="MBK1784462.1"/>
    <property type="molecule type" value="Genomic_DNA"/>
</dbReference>
<dbReference type="Proteomes" id="UP000635245">
    <property type="component" value="Unassembled WGS sequence"/>
</dbReference>
<reference evidence="1" key="1">
    <citation type="submission" date="2020-12" db="EMBL/GenBank/DDBJ databases">
        <title>Prauserella sp. ASG 168, a novel actinomycete isolated from cave rock.</title>
        <authorList>
            <person name="Suriyachadkun C."/>
        </authorList>
    </citation>
    <scope>NUCLEOTIDE SEQUENCE</scope>
    <source>
        <strain evidence="1">ASG 168</strain>
    </source>
</reference>
<accession>A0A934QMD3</accession>
<dbReference type="Pfam" id="PF13489">
    <property type="entry name" value="Methyltransf_23"/>
    <property type="match status" value="1"/>
</dbReference>
<dbReference type="InterPro" id="IPR029063">
    <property type="entry name" value="SAM-dependent_MTases_sf"/>
</dbReference>
<protein>
    <submittedName>
        <fullName evidence="1">Class I SAM-dependent methyltransferase</fullName>
    </submittedName>
</protein>
<keyword evidence="1" id="KW-0808">Transferase</keyword>
<dbReference type="AlphaFoldDB" id="A0A934QMD3"/>
<dbReference type="RefSeq" id="WP_200316866.1">
    <property type="nucleotide sequence ID" value="NZ_JAENJH010000002.1"/>
</dbReference>
<dbReference type="CDD" id="cd02440">
    <property type="entry name" value="AdoMet_MTases"/>
    <property type="match status" value="1"/>
</dbReference>
<sequence>MNGGQGLDYEERLAAERENFADQLDLHGSLPEAAHRWSARHMLPKLNALGVTSIDELITGEIAARATRLQRDAVVLSLGSGNGDQELGWLRTLADQGVHNVRVRLLEINTDMQERAAAAASSLGLADRVEPVVADFNTWVADTEHDVVVGYQVLHHVLDLEHLYGQVRASLTRDGVFVVHDMIGRNGHRRWPEALEVVERIWATLPAELRRNAITGAVDEVYDDVDCAADGFEGIRAEDVLPVLLRYLHPSFFLALGNVIDPFIDRIYGHNFDLTDPEHLALIDQLGVLDDTLIDLGTVTPTRLTALFHPTPQPLRVHGNRTPARSVRNTEVLDPAGRVSFDPRGSDPGGLVRGAGVAVGRMNGVFHDAWARRTVTLPVLTTADVAEIEVRTYVPEWMPRTGTVTVRLDGAPVGTIDVGPELTERCLPVRVPAHRTVELALHADWWVNPHHTGLGDDRRSLAYVLVGISLREN</sequence>
<organism evidence="1 2">
    <name type="scientific">Prauserella cavernicola</name>
    <dbReference type="NCBI Taxonomy" id="2800127"/>
    <lineage>
        <taxon>Bacteria</taxon>
        <taxon>Bacillati</taxon>
        <taxon>Actinomycetota</taxon>
        <taxon>Actinomycetes</taxon>
        <taxon>Pseudonocardiales</taxon>
        <taxon>Pseudonocardiaceae</taxon>
        <taxon>Prauserella</taxon>
    </lineage>
</organism>
<name>A0A934QMD3_9PSEU</name>
<dbReference type="GO" id="GO:0008168">
    <property type="term" value="F:methyltransferase activity"/>
    <property type="evidence" value="ECO:0007669"/>
    <property type="project" value="UniProtKB-KW"/>
</dbReference>
<keyword evidence="1" id="KW-0489">Methyltransferase</keyword>
<dbReference type="Gene3D" id="3.40.50.150">
    <property type="entry name" value="Vaccinia Virus protein VP39"/>
    <property type="match status" value="1"/>
</dbReference>
<evidence type="ECO:0000313" key="1">
    <source>
        <dbReference type="EMBL" id="MBK1784462.1"/>
    </source>
</evidence>
<gene>
    <name evidence="1" type="ORF">JHE00_08995</name>
</gene>
<dbReference type="SUPFAM" id="SSF53335">
    <property type="entry name" value="S-adenosyl-L-methionine-dependent methyltransferases"/>
    <property type="match status" value="1"/>
</dbReference>